<proteinExistence type="inferred from homology"/>
<keyword evidence="5" id="KW-1185">Reference proteome</keyword>
<dbReference type="GO" id="GO:0016020">
    <property type="term" value="C:membrane"/>
    <property type="evidence" value="ECO:0007669"/>
    <property type="project" value="InterPro"/>
</dbReference>
<evidence type="ECO:0000313" key="5">
    <source>
        <dbReference type="Proteomes" id="UP000467327"/>
    </source>
</evidence>
<evidence type="ECO:0000256" key="1">
    <source>
        <dbReference type="ARBA" id="ARBA00007362"/>
    </source>
</evidence>
<dbReference type="EMBL" id="AP022561">
    <property type="protein sequence ID" value="BBX07900.1"/>
    <property type="molecule type" value="Genomic_DNA"/>
</dbReference>
<organism evidence="4 5">
    <name type="scientific">Mycolicibacterium aichiense</name>
    <dbReference type="NCBI Taxonomy" id="1799"/>
    <lineage>
        <taxon>Bacteria</taxon>
        <taxon>Bacillati</taxon>
        <taxon>Actinomycetota</taxon>
        <taxon>Actinomycetes</taxon>
        <taxon>Mycobacteriales</taxon>
        <taxon>Mycobacteriaceae</taxon>
        <taxon>Mycolicibacterium</taxon>
    </lineage>
</organism>
<gene>
    <name evidence="4" type="ORF">MAIC_27030</name>
</gene>
<dbReference type="InterPro" id="IPR000620">
    <property type="entry name" value="EamA_dom"/>
</dbReference>
<name>A0AAD1HM57_9MYCO</name>
<feature type="transmembrane region" description="Helical" evidence="2">
    <location>
        <begin position="125"/>
        <end position="145"/>
    </location>
</feature>
<feature type="transmembrane region" description="Helical" evidence="2">
    <location>
        <begin position="51"/>
        <end position="71"/>
    </location>
</feature>
<evidence type="ECO:0000313" key="4">
    <source>
        <dbReference type="EMBL" id="BBX07900.1"/>
    </source>
</evidence>
<protein>
    <submittedName>
        <fullName evidence="4">Membrane protein</fullName>
    </submittedName>
</protein>
<sequence>MVCVQLGLAVAIGLIGRIGAEGAAWLRVAWAGVLLLVLVRPRPSAFTRATFGICVLLGLVTALTTMLFMAALARIPMGTASALEFLGPLAVAVVSGRGRGRWGWPALAAVGVAALTQPGHGAIDLVGVGFALGAAVCWAAYILLTQRVGDRVNGLQSLGVSMPVAAVTTTAAVGWAVLPRMTPDMILIGLGLALLLPIAPFVLELLALRRLNAAAFGTLMSLEPALALLIGFVVVHQVPNSWAILGVGFVVAAGIGAARAGARDAPTAVQPG</sequence>
<comment type="similarity">
    <text evidence="1">Belongs to the EamA transporter family.</text>
</comment>
<feature type="transmembrane region" description="Helical" evidence="2">
    <location>
        <begin position="23"/>
        <end position="39"/>
    </location>
</feature>
<keyword evidence="2" id="KW-0472">Membrane</keyword>
<feature type="domain" description="EamA" evidence="3">
    <location>
        <begin position="126"/>
        <end position="253"/>
    </location>
</feature>
<dbReference type="Proteomes" id="UP000467327">
    <property type="component" value="Chromosome"/>
</dbReference>
<feature type="transmembrane region" description="Helical" evidence="2">
    <location>
        <begin position="213"/>
        <end position="235"/>
    </location>
</feature>
<dbReference type="AlphaFoldDB" id="A0AAD1HM57"/>
<reference evidence="4 5" key="1">
    <citation type="journal article" date="2019" name="Emerg. Microbes Infect.">
        <title>Comprehensive subspecies identification of 175 nontuberculous mycobacteria species based on 7547 genomic profiles.</title>
        <authorList>
            <person name="Matsumoto Y."/>
            <person name="Kinjo T."/>
            <person name="Motooka D."/>
            <person name="Nabeya D."/>
            <person name="Jung N."/>
            <person name="Uechi K."/>
            <person name="Horii T."/>
            <person name="Iida T."/>
            <person name="Fujita J."/>
            <person name="Nakamura S."/>
        </authorList>
    </citation>
    <scope>NUCLEOTIDE SEQUENCE [LARGE SCALE GENOMIC DNA]</scope>
    <source>
        <strain evidence="4 5">JCM 6376</strain>
    </source>
</reference>
<dbReference type="SUPFAM" id="SSF103481">
    <property type="entry name" value="Multidrug resistance efflux transporter EmrE"/>
    <property type="match status" value="2"/>
</dbReference>
<dbReference type="InterPro" id="IPR037185">
    <property type="entry name" value="EmrE-like"/>
</dbReference>
<evidence type="ECO:0000259" key="3">
    <source>
        <dbReference type="Pfam" id="PF00892"/>
    </source>
</evidence>
<dbReference type="Pfam" id="PF00892">
    <property type="entry name" value="EamA"/>
    <property type="match status" value="1"/>
</dbReference>
<feature type="transmembrane region" description="Helical" evidence="2">
    <location>
        <begin position="241"/>
        <end position="262"/>
    </location>
</feature>
<feature type="transmembrane region" description="Helical" evidence="2">
    <location>
        <begin position="157"/>
        <end position="179"/>
    </location>
</feature>
<dbReference type="KEGG" id="maic:MAIC_27030"/>
<keyword evidence="2" id="KW-0812">Transmembrane</keyword>
<feature type="transmembrane region" description="Helical" evidence="2">
    <location>
        <begin position="185"/>
        <end position="206"/>
    </location>
</feature>
<evidence type="ECO:0000256" key="2">
    <source>
        <dbReference type="SAM" id="Phobius"/>
    </source>
</evidence>
<keyword evidence="2" id="KW-1133">Transmembrane helix</keyword>
<accession>A0AAD1HM57</accession>